<dbReference type="PROSITE" id="PS50846">
    <property type="entry name" value="HMA_2"/>
    <property type="match status" value="1"/>
</dbReference>
<dbReference type="Gene3D" id="3.30.70.100">
    <property type="match status" value="1"/>
</dbReference>
<reference evidence="3" key="2">
    <citation type="submission" date="2022-04" db="EMBL/GenBank/DDBJ databases">
        <title>Sequencing and genomic assembly of Halococcus dombrowskii.</title>
        <authorList>
            <person name="Lim S.W."/>
            <person name="MacLea K.S."/>
        </authorList>
    </citation>
    <scope>NUCLEOTIDE SEQUENCE</scope>
    <source>
        <strain evidence="3">H4</strain>
        <plasmid evidence="3">unnamed3</plasmid>
    </source>
</reference>
<dbReference type="SUPFAM" id="SSF55008">
    <property type="entry name" value="HMA, heavy metal-associated domain"/>
    <property type="match status" value="1"/>
</dbReference>
<evidence type="ECO:0000313" key="4">
    <source>
        <dbReference type="Proteomes" id="UP000830542"/>
    </source>
</evidence>
<accession>A0AAV3SE06</accession>
<gene>
    <name evidence="2" type="ORF">GCM10008985_07590</name>
    <name evidence="3" type="ORF">MUK72_17670</name>
</gene>
<reference evidence="2" key="3">
    <citation type="submission" date="2023-12" db="EMBL/GenBank/DDBJ databases">
        <authorList>
            <person name="Sun Q."/>
            <person name="Inoue M."/>
        </authorList>
    </citation>
    <scope>NUCLEOTIDE SEQUENCE</scope>
    <source>
        <strain evidence="2">JCM 12289</strain>
    </source>
</reference>
<dbReference type="InterPro" id="IPR036163">
    <property type="entry name" value="HMA_dom_sf"/>
</dbReference>
<dbReference type="AlphaFoldDB" id="A0AAV3SE06"/>
<reference evidence="2" key="1">
    <citation type="journal article" date="2014" name="Int. J. Syst. Evol. Microbiol.">
        <title>Complete genome sequence of Corynebacterium casei LMG S-19264T (=DSM 44701T), isolated from a smear-ripened cheese.</title>
        <authorList>
            <consortium name="US DOE Joint Genome Institute (JGI-PGF)"/>
            <person name="Walter F."/>
            <person name="Albersmeier A."/>
            <person name="Kalinowski J."/>
            <person name="Ruckert C."/>
        </authorList>
    </citation>
    <scope>NUCLEOTIDE SEQUENCE</scope>
    <source>
        <strain evidence="2">JCM 12289</strain>
    </source>
</reference>
<dbReference type="KEGG" id="hdo:MUK72_17670"/>
<dbReference type="InterPro" id="IPR006121">
    <property type="entry name" value="HMA_dom"/>
</dbReference>
<evidence type="ECO:0000259" key="1">
    <source>
        <dbReference type="PROSITE" id="PS50846"/>
    </source>
</evidence>
<proteinExistence type="predicted"/>
<organism evidence="2 5">
    <name type="scientific">Halococcus dombrowskii</name>
    <dbReference type="NCBI Taxonomy" id="179637"/>
    <lineage>
        <taxon>Archaea</taxon>
        <taxon>Methanobacteriati</taxon>
        <taxon>Methanobacteriota</taxon>
        <taxon>Stenosarchaea group</taxon>
        <taxon>Halobacteria</taxon>
        <taxon>Halobacteriales</taxon>
        <taxon>Halococcaceae</taxon>
        <taxon>Halococcus</taxon>
    </lineage>
</organism>
<keyword evidence="4" id="KW-1185">Reference proteome</keyword>
<dbReference type="CDD" id="cd00371">
    <property type="entry name" value="HMA"/>
    <property type="match status" value="1"/>
</dbReference>
<dbReference type="GO" id="GO:0046872">
    <property type="term" value="F:metal ion binding"/>
    <property type="evidence" value="ECO:0007669"/>
    <property type="project" value="InterPro"/>
</dbReference>
<evidence type="ECO:0000313" key="2">
    <source>
        <dbReference type="EMBL" id="GAA0454290.1"/>
    </source>
</evidence>
<protein>
    <submittedName>
        <fullName evidence="3">Heavy-metal-associated domain-containing protein</fullName>
    </submittedName>
</protein>
<dbReference type="RefSeq" id="WP_244706641.1">
    <property type="nucleotide sequence ID" value="NZ_BAAADN010000013.1"/>
</dbReference>
<dbReference type="GeneID" id="71763716"/>
<feature type="domain" description="HMA" evidence="1">
    <location>
        <begin position="2"/>
        <end position="67"/>
    </location>
</feature>
<dbReference type="EMBL" id="BAAADN010000013">
    <property type="protein sequence ID" value="GAA0454290.1"/>
    <property type="molecule type" value="Genomic_DNA"/>
</dbReference>
<evidence type="ECO:0000313" key="5">
    <source>
        <dbReference type="Proteomes" id="UP001500962"/>
    </source>
</evidence>
<dbReference type="Proteomes" id="UP000830542">
    <property type="component" value="Plasmid unnamed3"/>
</dbReference>
<name>A0AAV3SE06_HALDO</name>
<dbReference type="EMBL" id="CP095008">
    <property type="protein sequence ID" value="UOO97210.1"/>
    <property type="molecule type" value="Genomic_DNA"/>
</dbReference>
<dbReference type="Pfam" id="PF00403">
    <property type="entry name" value="HMA"/>
    <property type="match status" value="1"/>
</dbReference>
<geneLocation type="plasmid" evidence="3 4">
    <name>unnamed3</name>
</geneLocation>
<dbReference type="Proteomes" id="UP001500962">
    <property type="component" value="Unassembled WGS sequence"/>
</dbReference>
<evidence type="ECO:0000313" key="3">
    <source>
        <dbReference type="EMBL" id="UOO97210.1"/>
    </source>
</evidence>
<keyword evidence="3" id="KW-0614">Plasmid</keyword>
<sequence>MERQTITVEDMNCTGCEQTVTKALTNIEGVRRADADHETDEVEVVVSDDTDEETLATAIYDAGFDLPA</sequence>